<feature type="domain" description="Aminoglycoside phosphotransferase" evidence="11">
    <location>
        <begin position="308"/>
        <end position="461"/>
    </location>
</feature>
<dbReference type="GO" id="GO:0047992">
    <property type="term" value="F:hydroxylysine kinase activity"/>
    <property type="evidence" value="ECO:0007669"/>
    <property type="project" value="UniProtKB-EC"/>
</dbReference>
<dbReference type="PaxDb" id="3055-EDO98876"/>
<keyword evidence="4" id="KW-0808">Transferase</keyword>
<feature type="region of interest" description="Disordered" evidence="10">
    <location>
        <begin position="489"/>
        <end position="510"/>
    </location>
</feature>
<dbReference type="PANTHER" id="PTHR21064">
    <property type="entry name" value="AMINOGLYCOSIDE PHOSPHOTRANSFERASE DOMAIN-CONTAINING PROTEIN-RELATED"/>
    <property type="match status" value="1"/>
</dbReference>
<dbReference type="GeneID" id="5724731"/>
<comment type="catalytic activity">
    <reaction evidence="6">
        <text>(5R)-5-hydroxy-L-lysine + GTP = (5R)-5-phosphooxy-L-lysine + GDP + H(+)</text>
        <dbReference type="Rhea" id="RHEA:19049"/>
        <dbReference type="ChEBI" id="CHEBI:15378"/>
        <dbReference type="ChEBI" id="CHEBI:37565"/>
        <dbReference type="ChEBI" id="CHEBI:57882"/>
        <dbReference type="ChEBI" id="CHEBI:58189"/>
        <dbReference type="ChEBI" id="CHEBI:58357"/>
        <dbReference type="EC" id="2.7.1.81"/>
    </reaction>
</comment>
<evidence type="ECO:0000256" key="9">
    <source>
        <dbReference type="ARBA" id="ARBA00040505"/>
    </source>
</evidence>
<evidence type="ECO:0000256" key="4">
    <source>
        <dbReference type="ARBA" id="ARBA00022679"/>
    </source>
</evidence>
<dbReference type="InterPro" id="IPR011009">
    <property type="entry name" value="Kinase-like_dom_sf"/>
</dbReference>
<evidence type="ECO:0000256" key="1">
    <source>
        <dbReference type="ARBA" id="ARBA00004496"/>
    </source>
</evidence>
<evidence type="ECO:0000256" key="2">
    <source>
        <dbReference type="ARBA" id="ARBA00006219"/>
    </source>
</evidence>
<accession>A0A2K3CU99</accession>
<dbReference type="Gramene" id="PNW71853">
    <property type="protein sequence ID" value="PNW71853"/>
    <property type="gene ID" value="CHLRE_16g670350v5"/>
</dbReference>
<dbReference type="OrthoDB" id="9973935at2759"/>
<dbReference type="Proteomes" id="UP000006906">
    <property type="component" value="Chromosome 16"/>
</dbReference>
<comment type="subcellular location">
    <subcellularLocation>
        <location evidence="1">Cytoplasm</location>
    </subcellularLocation>
</comment>
<keyword evidence="13" id="KW-1185">Reference proteome</keyword>
<evidence type="ECO:0000259" key="11">
    <source>
        <dbReference type="Pfam" id="PF01636"/>
    </source>
</evidence>
<evidence type="ECO:0000313" key="12">
    <source>
        <dbReference type="EMBL" id="PNW71853.1"/>
    </source>
</evidence>
<sequence length="625" mass="63516">MEVAEPRLLACGDNTDQQQSEQRHHREGHRPLVTPAVALSLAWQLFGLAPVAASAPCSAIEPCIELPSYDDRNFLIVLDGGGSGSSSGNSSGNGSSSSSSAGAGAGVASSVDAADGGGGGGGGVGGSGSEAGRWGRVVLKIHNSRDNERRAQLQAMDEAMLRLAAAGVATNTPLQPCPPLTPSPPPPPAPAPPPPASSQQQQEQARPRQCNGGGSGSSSGGEAVHVPCLVAAAPPPGGPGATATASAGANTADSYGYGSSSNGADADVGAIGATGARAGVAGLSGWAWLPCTCCSGGAAEAEVAEAAAEHYHWHAVRCLSYVPGRMMSAVTHLTPGLLVSLGELLGRVTCGLSGWRPPALQGATHDWHPQMGAAVLRRLVPHIGAFEPERKLLLLQAAADLEAAADMLSDPQRLPRQVCHADANDDNVVITGPDSAAQAAGVIDFGDMSEMPRVCEVAISSLYAMLLALQRPMRPPLRTPEEAAGFLAGQQQGQQHGQQQGQQGGTVEDAVPGAALGEGVEGVEEESDKALLLRLLSAAGLILAGYSRHVVLQPSELSALPLLLRARLAQSLALGAASVVADPGNAPYLLMTQGPGWRVIRLLQPGALMSQSELLGALLRAARLQ</sequence>
<comment type="similarity">
    <text evidence="2">Belongs to the aminoglycoside phosphotransferase family.</text>
</comment>
<dbReference type="STRING" id="3055.A0A2K3CU99"/>
<feature type="compositionally biased region" description="Low complexity" evidence="10">
    <location>
        <begin position="197"/>
        <end position="210"/>
    </location>
</feature>
<evidence type="ECO:0000256" key="5">
    <source>
        <dbReference type="ARBA" id="ARBA00022777"/>
    </source>
</evidence>
<reference evidence="12 13" key="1">
    <citation type="journal article" date="2007" name="Science">
        <title>The Chlamydomonas genome reveals the evolution of key animal and plant functions.</title>
        <authorList>
            <person name="Merchant S.S."/>
            <person name="Prochnik S.E."/>
            <person name="Vallon O."/>
            <person name="Harris E.H."/>
            <person name="Karpowicz S.J."/>
            <person name="Witman G.B."/>
            <person name="Terry A."/>
            <person name="Salamov A."/>
            <person name="Fritz-Laylin L.K."/>
            <person name="Marechal-Drouard L."/>
            <person name="Marshall W.F."/>
            <person name="Qu L.H."/>
            <person name="Nelson D.R."/>
            <person name="Sanderfoot A.A."/>
            <person name="Spalding M.H."/>
            <person name="Kapitonov V.V."/>
            <person name="Ren Q."/>
            <person name="Ferris P."/>
            <person name="Lindquist E."/>
            <person name="Shapiro H."/>
            <person name="Lucas S.M."/>
            <person name="Grimwood J."/>
            <person name="Schmutz J."/>
            <person name="Cardol P."/>
            <person name="Cerutti H."/>
            <person name="Chanfreau G."/>
            <person name="Chen C.L."/>
            <person name="Cognat V."/>
            <person name="Croft M.T."/>
            <person name="Dent R."/>
            <person name="Dutcher S."/>
            <person name="Fernandez E."/>
            <person name="Fukuzawa H."/>
            <person name="Gonzalez-Ballester D."/>
            <person name="Gonzalez-Halphen D."/>
            <person name="Hallmann A."/>
            <person name="Hanikenne M."/>
            <person name="Hippler M."/>
            <person name="Inwood W."/>
            <person name="Jabbari K."/>
            <person name="Kalanon M."/>
            <person name="Kuras R."/>
            <person name="Lefebvre P.A."/>
            <person name="Lemaire S.D."/>
            <person name="Lobanov A.V."/>
            <person name="Lohr M."/>
            <person name="Manuell A."/>
            <person name="Meier I."/>
            <person name="Mets L."/>
            <person name="Mittag M."/>
            <person name="Mittelmeier T."/>
            <person name="Moroney J.V."/>
            <person name="Moseley J."/>
            <person name="Napoli C."/>
            <person name="Nedelcu A.M."/>
            <person name="Niyogi K."/>
            <person name="Novoselov S.V."/>
            <person name="Paulsen I.T."/>
            <person name="Pazour G."/>
            <person name="Purton S."/>
            <person name="Ral J.P."/>
            <person name="Riano-Pachon D.M."/>
            <person name="Riekhof W."/>
            <person name="Rymarquis L."/>
            <person name="Schroda M."/>
            <person name="Stern D."/>
            <person name="Umen J."/>
            <person name="Willows R."/>
            <person name="Wilson N."/>
            <person name="Zimmer S.L."/>
            <person name="Allmer J."/>
            <person name="Balk J."/>
            <person name="Bisova K."/>
            <person name="Chen C.J."/>
            <person name="Elias M."/>
            <person name="Gendler K."/>
            <person name="Hauser C."/>
            <person name="Lamb M.R."/>
            <person name="Ledford H."/>
            <person name="Long J.C."/>
            <person name="Minagawa J."/>
            <person name="Page M.D."/>
            <person name="Pan J."/>
            <person name="Pootakham W."/>
            <person name="Roje S."/>
            <person name="Rose A."/>
            <person name="Stahlberg E."/>
            <person name="Terauchi A.M."/>
            <person name="Yang P."/>
            <person name="Ball S."/>
            <person name="Bowler C."/>
            <person name="Dieckmann C.L."/>
            <person name="Gladyshev V.N."/>
            <person name="Green P."/>
            <person name="Jorgensen R."/>
            <person name="Mayfield S."/>
            <person name="Mueller-Roeber B."/>
            <person name="Rajamani S."/>
            <person name="Sayre R.T."/>
            <person name="Brokstein P."/>
            <person name="Dubchak I."/>
            <person name="Goodstein D."/>
            <person name="Hornick L."/>
            <person name="Huang Y.W."/>
            <person name="Jhaveri J."/>
            <person name="Luo Y."/>
            <person name="Martinez D."/>
            <person name="Ngau W.C."/>
            <person name="Otillar B."/>
            <person name="Poliakov A."/>
            <person name="Porter A."/>
            <person name="Szajkowski L."/>
            <person name="Werner G."/>
            <person name="Zhou K."/>
            <person name="Grigoriev I.V."/>
            <person name="Rokhsar D.S."/>
            <person name="Grossman A.R."/>
        </authorList>
    </citation>
    <scope>NUCLEOTIDE SEQUENCE [LARGE SCALE GENOMIC DNA]</scope>
    <source>
        <strain evidence="13">CC-503</strain>
    </source>
</reference>
<comment type="function">
    <text evidence="7">Catalyzes the GTP-dependent phosphorylation of 5-hydroxy-L-lysine.</text>
</comment>
<evidence type="ECO:0000256" key="7">
    <source>
        <dbReference type="ARBA" id="ARBA00037368"/>
    </source>
</evidence>
<name>A0A2K3CU99_CHLRE</name>
<gene>
    <name evidence="12" type="ORF">CHLRE_16g670350v5</name>
</gene>
<evidence type="ECO:0000256" key="8">
    <source>
        <dbReference type="ARBA" id="ARBA00038873"/>
    </source>
</evidence>
<evidence type="ECO:0000256" key="10">
    <source>
        <dbReference type="SAM" id="MobiDB-lite"/>
    </source>
</evidence>
<dbReference type="RefSeq" id="XP_001699236.2">
    <property type="nucleotide sequence ID" value="XM_001699184.2"/>
</dbReference>
<dbReference type="InParanoid" id="A0A2K3CU99"/>
<evidence type="ECO:0000256" key="6">
    <source>
        <dbReference type="ARBA" id="ARBA00036820"/>
    </source>
</evidence>
<evidence type="ECO:0000256" key="3">
    <source>
        <dbReference type="ARBA" id="ARBA00022490"/>
    </source>
</evidence>
<dbReference type="KEGG" id="cre:CHLRE_16g670350v5"/>
<dbReference type="Gene3D" id="3.90.1200.10">
    <property type="match status" value="1"/>
</dbReference>
<evidence type="ECO:0000313" key="13">
    <source>
        <dbReference type="Proteomes" id="UP000006906"/>
    </source>
</evidence>
<keyword evidence="5" id="KW-0418">Kinase</keyword>
<feature type="region of interest" description="Disordered" evidence="10">
    <location>
        <begin position="170"/>
        <end position="221"/>
    </location>
</feature>
<feature type="compositionally biased region" description="Low complexity" evidence="10">
    <location>
        <begin position="86"/>
        <end position="108"/>
    </location>
</feature>
<feature type="compositionally biased region" description="Low complexity" evidence="10">
    <location>
        <begin position="489"/>
        <end position="501"/>
    </location>
</feature>
<organism evidence="12 13">
    <name type="scientific">Chlamydomonas reinhardtii</name>
    <name type="common">Chlamydomonas smithii</name>
    <dbReference type="NCBI Taxonomy" id="3055"/>
    <lineage>
        <taxon>Eukaryota</taxon>
        <taxon>Viridiplantae</taxon>
        <taxon>Chlorophyta</taxon>
        <taxon>core chlorophytes</taxon>
        <taxon>Chlorophyceae</taxon>
        <taxon>CS clade</taxon>
        <taxon>Chlamydomonadales</taxon>
        <taxon>Chlamydomonadaceae</taxon>
        <taxon>Chlamydomonas</taxon>
    </lineage>
</organism>
<protein>
    <recommendedName>
        <fullName evidence="9">Hydroxylysine kinase</fullName>
        <ecNumber evidence="8">2.7.1.81</ecNumber>
    </recommendedName>
</protein>
<dbReference type="AlphaFoldDB" id="A0A2K3CU99"/>
<dbReference type="InterPro" id="IPR050249">
    <property type="entry name" value="Pseudomonas-type_ThrB"/>
</dbReference>
<dbReference type="GO" id="GO:0019202">
    <property type="term" value="F:amino acid kinase activity"/>
    <property type="evidence" value="ECO:0000318"/>
    <property type="project" value="GO_Central"/>
</dbReference>
<feature type="compositionally biased region" description="Pro residues" evidence="10">
    <location>
        <begin position="175"/>
        <end position="196"/>
    </location>
</feature>
<dbReference type="SUPFAM" id="SSF56112">
    <property type="entry name" value="Protein kinase-like (PK-like)"/>
    <property type="match status" value="1"/>
</dbReference>
<dbReference type="EC" id="2.7.1.81" evidence="8"/>
<dbReference type="InterPro" id="IPR002575">
    <property type="entry name" value="Aminoglycoside_PTrfase"/>
</dbReference>
<dbReference type="PANTHER" id="PTHR21064:SF1">
    <property type="entry name" value="HYDROXYLYSINE KINASE"/>
    <property type="match status" value="1"/>
</dbReference>
<dbReference type="GO" id="GO:0005737">
    <property type="term" value="C:cytoplasm"/>
    <property type="evidence" value="ECO:0007669"/>
    <property type="project" value="UniProtKB-SubCell"/>
</dbReference>
<proteinExistence type="inferred from homology"/>
<feature type="region of interest" description="Disordered" evidence="10">
    <location>
        <begin position="1"/>
        <end position="29"/>
    </location>
</feature>
<dbReference type="Pfam" id="PF01636">
    <property type="entry name" value="APH"/>
    <property type="match status" value="1"/>
</dbReference>
<keyword evidence="3" id="KW-0963">Cytoplasm</keyword>
<dbReference type="ExpressionAtlas" id="A0A2K3CU99">
    <property type="expression patterns" value="baseline and differential"/>
</dbReference>
<dbReference type="EMBL" id="CM008977">
    <property type="protein sequence ID" value="PNW71853.1"/>
    <property type="molecule type" value="Genomic_DNA"/>
</dbReference>
<feature type="region of interest" description="Disordered" evidence="10">
    <location>
        <begin position="83"/>
        <end position="108"/>
    </location>
</feature>